<accession>X1LJY5</accession>
<proteinExistence type="predicted"/>
<sequence length="170" mass="18235">GIIPGVARDFLWDSGAQKIMAAFNCYPRYTMLKSEETPTGISITMECSLISRQNRSVVGTGVGACSTRETKYKYRWVVNPDDWGVPTKGLKRRQDGKYQVPNPELGDLVNTMVKMAAKRADIDAVQSLPGVAAALHKLFHGLPSTKPKPASHKEPGPPGGGSQATLAPGA</sequence>
<reference evidence="2" key="1">
    <citation type="journal article" date="2014" name="Front. Microbiol.">
        <title>High frequency of phylogenetically diverse reductive dehalogenase-homologous genes in deep subseafloor sedimentary metagenomes.</title>
        <authorList>
            <person name="Kawai M."/>
            <person name="Futagami T."/>
            <person name="Toyoda A."/>
            <person name="Takaki Y."/>
            <person name="Nishi S."/>
            <person name="Hori S."/>
            <person name="Arai W."/>
            <person name="Tsubouchi T."/>
            <person name="Morono Y."/>
            <person name="Uchiyama I."/>
            <person name="Ito T."/>
            <person name="Fujiyama A."/>
            <person name="Inagaki F."/>
            <person name="Takami H."/>
        </authorList>
    </citation>
    <scope>NUCLEOTIDE SEQUENCE</scope>
    <source>
        <strain evidence="2">Expedition CK06-06</strain>
    </source>
</reference>
<evidence type="ECO:0000256" key="1">
    <source>
        <dbReference type="SAM" id="MobiDB-lite"/>
    </source>
</evidence>
<organism evidence="2">
    <name type="scientific">marine sediment metagenome</name>
    <dbReference type="NCBI Taxonomy" id="412755"/>
    <lineage>
        <taxon>unclassified sequences</taxon>
        <taxon>metagenomes</taxon>
        <taxon>ecological metagenomes</taxon>
    </lineage>
</organism>
<gene>
    <name evidence="2" type="ORF">S06H3_23308</name>
</gene>
<feature type="region of interest" description="Disordered" evidence="1">
    <location>
        <begin position="142"/>
        <end position="170"/>
    </location>
</feature>
<comment type="caution">
    <text evidence="2">The sequence shown here is derived from an EMBL/GenBank/DDBJ whole genome shotgun (WGS) entry which is preliminary data.</text>
</comment>
<name>X1LJY5_9ZZZZ</name>
<dbReference type="EMBL" id="BARV01012643">
    <property type="protein sequence ID" value="GAI06146.1"/>
    <property type="molecule type" value="Genomic_DNA"/>
</dbReference>
<evidence type="ECO:0000313" key="2">
    <source>
        <dbReference type="EMBL" id="GAI06146.1"/>
    </source>
</evidence>
<feature type="non-terminal residue" evidence="2">
    <location>
        <position position="1"/>
    </location>
</feature>
<dbReference type="AlphaFoldDB" id="X1LJY5"/>
<protein>
    <submittedName>
        <fullName evidence="2">Uncharacterized protein</fullName>
    </submittedName>
</protein>